<dbReference type="AlphaFoldDB" id="A0A7R9BI31"/>
<feature type="compositionally biased region" description="Basic and acidic residues" evidence="1">
    <location>
        <begin position="25"/>
        <end position="39"/>
    </location>
</feature>
<feature type="region of interest" description="Disordered" evidence="1">
    <location>
        <begin position="1"/>
        <end position="60"/>
    </location>
</feature>
<sequence length="366" mass="41138">MKRKSRPKLEKFRARSRCPSGRRHIVTDERRRTQTRRDISSGSISTGSDPASSGGSGSSLLGVHPASSAAQLSLRRGRTRVPEQLERGNVGHVGIDWTCSTSTAGTTLPIVDFFPLCWLGGYLTPLSPTYGTLLPGEKQFVHYYLWPAENVLQAVLKSDHLCPIPRAVSVLQFFQPLLPVENHLQGFVKSVQIPLCPIPRAVSVLQFFQPLLPGEKQFVHDHLWPAENCLQAFVESVQIPLCPIPKAVSVLQFSQTSLPGEMLCSHHYLWPAENCLQALESDQVPLLPIPKAVSVLQFFQHLLPVWTSGNPKLFDCPLFKQQFQKSDCFFLVSRTDFIKTIKKQHHSLLLERVLKEQVFQALFLEF</sequence>
<protein>
    <submittedName>
        <fullName evidence="2">Uncharacterized protein</fullName>
    </submittedName>
</protein>
<name>A0A7R9BI31_9CRUS</name>
<evidence type="ECO:0000256" key="1">
    <source>
        <dbReference type="SAM" id="MobiDB-lite"/>
    </source>
</evidence>
<feature type="compositionally biased region" description="Basic residues" evidence="1">
    <location>
        <begin position="14"/>
        <end position="24"/>
    </location>
</feature>
<organism evidence="2">
    <name type="scientific">Notodromas monacha</name>
    <dbReference type="NCBI Taxonomy" id="399045"/>
    <lineage>
        <taxon>Eukaryota</taxon>
        <taxon>Metazoa</taxon>
        <taxon>Ecdysozoa</taxon>
        <taxon>Arthropoda</taxon>
        <taxon>Crustacea</taxon>
        <taxon>Oligostraca</taxon>
        <taxon>Ostracoda</taxon>
        <taxon>Podocopa</taxon>
        <taxon>Podocopida</taxon>
        <taxon>Cypridocopina</taxon>
        <taxon>Cypridoidea</taxon>
        <taxon>Cyprididae</taxon>
        <taxon>Notodromas</taxon>
    </lineage>
</organism>
<gene>
    <name evidence="2" type="ORF">NMOB1V02_LOCUS2780</name>
</gene>
<dbReference type="EMBL" id="OA882371">
    <property type="protein sequence ID" value="CAD7274970.1"/>
    <property type="molecule type" value="Genomic_DNA"/>
</dbReference>
<evidence type="ECO:0000313" key="2">
    <source>
        <dbReference type="EMBL" id="CAD7274970.1"/>
    </source>
</evidence>
<evidence type="ECO:0000313" key="3">
    <source>
        <dbReference type="Proteomes" id="UP000678499"/>
    </source>
</evidence>
<feature type="compositionally biased region" description="Low complexity" evidence="1">
    <location>
        <begin position="40"/>
        <end position="60"/>
    </location>
</feature>
<keyword evidence="3" id="KW-1185">Reference proteome</keyword>
<reference evidence="2" key="1">
    <citation type="submission" date="2020-11" db="EMBL/GenBank/DDBJ databases">
        <authorList>
            <person name="Tran Van P."/>
        </authorList>
    </citation>
    <scope>NUCLEOTIDE SEQUENCE</scope>
</reference>
<dbReference type="Proteomes" id="UP000678499">
    <property type="component" value="Unassembled WGS sequence"/>
</dbReference>
<accession>A0A7R9BI31</accession>
<proteinExistence type="predicted"/>
<dbReference type="EMBL" id="CAJPEX010000334">
    <property type="protein sequence ID" value="CAG0915122.1"/>
    <property type="molecule type" value="Genomic_DNA"/>
</dbReference>